<name>A0A0S2I4B1_9BACT</name>
<evidence type="ECO:0000256" key="1">
    <source>
        <dbReference type="ARBA" id="ARBA00023002"/>
    </source>
</evidence>
<reference evidence="3 4" key="1">
    <citation type="submission" date="2015-11" db="EMBL/GenBank/DDBJ databases">
        <title>Description and complete genome sequence of a novel strain predominating in hypersaline microbial mats and representing a new family of the Bacteriodetes phylum.</title>
        <authorList>
            <person name="Spring S."/>
            <person name="Bunk B."/>
            <person name="Sproer C."/>
            <person name="Klenk H.-P."/>
        </authorList>
    </citation>
    <scope>NUCLEOTIDE SEQUENCE [LARGE SCALE GENOMIC DNA]</scope>
    <source>
        <strain evidence="3 4">L21-Spi-D4</strain>
    </source>
</reference>
<dbReference type="FunFam" id="3.20.20.100:FF:000004">
    <property type="entry name" value="Oxidoreductase, aldo/keto reductase"/>
    <property type="match status" value="1"/>
</dbReference>
<dbReference type="PANTHER" id="PTHR43364:SF4">
    <property type="entry name" value="NAD(P)-LINKED OXIDOREDUCTASE SUPERFAMILY PROTEIN"/>
    <property type="match status" value="1"/>
</dbReference>
<feature type="domain" description="NADP-dependent oxidoreductase" evidence="2">
    <location>
        <begin position="15"/>
        <end position="309"/>
    </location>
</feature>
<keyword evidence="4" id="KW-1185">Reference proteome</keyword>
<dbReference type="OrthoDB" id="9773828at2"/>
<evidence type="ECO:0000313" key="3">
    <source>
        <dbReference type="EMBL" id="ALO17090.1"/>
    </source>
</evidence>
<dbReference type="PATRIC" id="fig|1307839.3.peg.3734"/>
<dbReference type="PANTHER" id="PTHR43364">
    <property type="entry name" value="NADH-SPECIFIC METHYLGLYOXAL REDUCTASE-RELATED"/>
    <property type="match status" value="1"/>
</dbReference>
<dbReference type="Proteomes" id="UP000064893">
    <property type="component" value="Chromosome"/>
</dbReference>
<dbReference type="InterPro" id="IPR050523">
    <property type="entry name" value="AKR_Detox_Biosynth"/>
</dbReference>
<gene>
    <name evidence="3" type="primary">gpr</name>
    <name evidence="3" type="ORF">L21SP5_03479</name>
</gene>
<dbReference type="EMBL" id="CP013118">
    <property type="protein sequence ID" value="ALO17090.1"/>
    <property type="molecule type" value="Genomic_DNA"/>
</dbReference>
<evidence type="ECO:0000259" key="2">
    <source>
        <dbReference type="Pfam" id="PF00248"/>
    </source>
</evidence>
<dbReference type="GO" id="GO:0005829">
    <property type="term" value="C:cytosol"/>
    <property type="evidence" value="ECO:0007669"/>
    <property type="project" value="UniProtKB-ARBA"/>
</dbReference>
<evidence type="ECO:0000313" key="4">
    <source>
        <dbReference type="Proteomes" id="UP000064893"/>
    </source>
</evidence>
<sequence length="361" mass="40420">MRYKLLGKTGLRVSELSLGTMTFGEEWGWGASKEESKKIFDAYADAGGNFIDTANRYTEGTSEAFVGEFIAPDRDHFVVATKYSLFDKPGDVNYAGNHRKNMMRSVEASLKRLQTDHIDVLYLHAWDFLTPSEEILRGIDDLVKSGKILYAGISDTPAWIVSEANAIADLRGWTRFNALQVEYSLIERTTERDLLPMAKAGDLAVTAWAPLAGGALTGKYLKANDNDKRMEADNPRLSQRNQNIAKAVVKLANETGYSPAQIAIRWTMQQNQVVIPIVGARKLKQMQDSIKAVNIELDKAQIQQLNEVSAVDHGFPHEFLKQDRIKGFVLSEKGVELLHLPGHIVKPKELDLHYECTKKEV</sequence>
<dbReference type="EC" id="1.1.1.-" evidence="3"/>
<organism evidence="3 4">
    <name type="scientific">Salinivirga cyanobacteriivorans</name>
    <dbReference type="NCBI Taxonomy" id="1307839"/>
    <lineage>
        <taxon>Bacteria</taxon>
        <taxon>Pseudomonadati</taxon>
        <taxon>Bacteroidota</taxon>
        <taxon>Bacteroidia</taxon>
        <taxon>Bacteroidales</taxon>
        <taxon>Salinivirgaceae</taxon>
        <taxon>Salinivirga</taxon>
    </lineage>
</organism>
<proteinExistence type="predicted"/>
<accession>A0A0S2I4B1</accession>
<dbReference type="Pfam" id="PF00248">
    <property type="entry name" value="Aldo_ket_red"/>
    <property type="match status" value="1"/>
</dbReference>
<dbReference type="Gene3D" id="3.20.20.100">
    <property type="entry name" value="NADP-dependent oxidoreductase domain"/>
    <property type="match status" value="1"/>
</dbReference>
<protein>
    <submittedName>
        <fullName evidence="3">L-glyceraldehyde 3-phosphate reductase</fullName>
        <ecNumber evidence="3">1.1.1.-</ecNumber>
    </submittedName>
</protein>
<dbReference type="AlphaFoldDB" id="A0A0S2I4B1"/>
<dbReference type="KEGG" id="blq:L21SP5_03479"/>
<dbReference type="InterPro" id="IPR023210">
    <property type="entry name" value="NADP_OxRdtase_dom"/>
</dbReference>
<dbReference type="STRING" id="1307839.L21SP5_03479"/>
<dbReference type="InterPro" id="IPR036812">
    <property type="entry name" value="NAD(P)_OxRdtase_dom_sf"/>
</dbReference>
<dbReference type="GO" id="GO:0016491">
    <property type="term" value="F:oxidoreductase activity"/>
    <property type="evidence" value="ECO:0007669"/>
    <property type="project" value="UniProtKB-KW"/>
</dbReference>
<dbReference type="CDD" id="cd19080">
    <property type="entry name" value="AKR_AKR9A_9B"/>
    <property type="match status" value="1"/>
</dbReference>
<dbReference type="SUPFAM" id="SSF51430">
    <property type="entry name" value="NAD(P)-linked oxidoreductase"/>
    <property type="match status" value="1"/>
</dbReference>
<keyword evidence="1 3" id="KW-0560">Oxidoreductase</keyword>
<dbReference type="RefSeq" id="WP_095532287.1">
    <property type="nucleotide sequence ID" value="NZ_CP013118.1"/>
</dbReference>